<evidence type="ECO:0000259" key="5">
    <source>
        <dbReference type="Pfam" id="PF00389"/>
    </source>
</evidence>
<dbReference type="AlphaFoldDB" id="A0A939HB36"/>
<dbReference type="InterPro" id="IPR006139">
    <property type="entry name" value="D-isomer_2_OHA_DH_cat_dom"/>
</dbReference>
<evidence type="ECO:0000313" key="8">
    <source>
        <dbReference type="Proteomes" id="UP000664218"/>
    </source>
</evidence>
<dbReference type="Pfam" id="PF02826">
    <property type="entry name" value="2-Hacid_dh_C"/>
    <property type="match status" value="1"/>
</dbReference>
<evidence type="ECO:0000256" key="4">
    <source>
        <dbReference type="RuleBase" id="RU003719"/>
    </source>
</evidence>
<dbReference type="Gene3D" id="3.40.50.720">
    <property type="entry name" value="NAD(P)-binding Rossmann-like Domain"/>
    <property type="match status" value="2"/>
</dbReference>
<evidence type="ECO:0000256" key="3">
    <source>
        <dbReference type="ARBA" id="ARBA00023027"/>
    </source>
</evidence>
<sequence length="319" mass="35452">MVNIVFLNSARVDFDEKLDFAPLEALGSFTDYAESSEEDILERVKGQHVVITKEIPLCGELIMQFPSTVKLICEAGTGYNNIDLEAAKRKGIVVCNVPGYSTEAVAQLVITFMLNQSASMIPQQKMLENHDFTNFTHHLQVPHHEIQNKTLGILGAGTIGNQVIQIALALGMQVLTNTRTERVYENPRIRSVSLDELLEQSDFVSIHVPLTPETKHLIDKDRLGQMKPSAFLINTSRGSIIHESDLIEALQNKVIAGAALDVLEQEPPSLDNPLLYMDNVMLTPHVGWKCLESRQRLIELLSMNISAFMEGNPVNIVSP</sequence>
<comment type="caution">
    <text evidence="7">The sequence shown here is derived from an EMBL/GenBank/DDBJ whole genome shotgun (WGS) entry which is preliminary data.</text>
</comment>
<dbReference type="InterPro" id="IPR029753">
    <property type="entry name" value="D-isomer_DH_CS"/>
</dbReference>
<comment type="similarity">
    <text evidence="1 4">Belongs to the D-isomer specific 2-hydroxyacid dehydrogenase family.</text>
</comment>
<protein>
    <submittedName>
        <fullName evidence="7">D-2-hydroxyacid dehydrogenase</fullName>
    </submittedName>
</protein>
<evidence type="ECO:0000256" key="2">
    <source>
        <dbReference type="ARBA" id="ARBA00023002"/>
    </source>
</evidence>
<dbReference type="EMBL" id="JAFNJU010000010">
    <property type="protein sequence ID" value="MBO1265894.1"/>
    <property type="molecule type" value="Genomic_DNA"/>
</dbReference>
<reference evidence="7" key="1">
    <citation type="submission" date="2021-03" db="EMBL/GenBank/DDBJ databases">
        <title>Proteiniclasticum marinus sp. nov., isolated from tidal flat sediment.</title>
        <authorList>
            <person name="Namirimu T."/>
            <person name="Yang J.-A."/>
            <person name="Yang S.-H."/>
            <person name="Kim Y.-J."/>
            <person name="Kwon K.K."/>
        </authorList>
    </citation>
    <scope>NUCLEOTIDE SEQUENCE</scope>
    <source>
        <strain evidence="7">SCR006</strain>
    </source>
</reference>
<dbReference type="InterPro" id="IPR036291">
    <property type="entry name" value="NAD(P)-bd_dom_sf"/>
</dbReference>
<evidence type="ECO:0000256" key="1">
    <source>
        <dbReference type="ARBA" id="ARBA00005854"/>
    </source>
</evidence>
<evidence type="ECO:0000313" key="7">
    <source>
        <dbReference type="EMBL" id="MBO1265894.1"/>
    </source>
</evidence>
<feature type="domain" description="D-isomer specific 2-hydroxyacid dehydrogenase catalytic" evidence="5">
    <location>
        <begin position="30"/>
        <end position="314"/>
    </location>
</feature>
<evidence type="ECO:0000259" key="6">
    <source>
        <dbReference type="Pfam" id="PF02826"/>
    </source>
</evidence>
<gene>
    <name evidence="7" type="ORF">J3A84_12710</name>
</gene>
<feature type="domain" description="D-isomer specific 2-hydroxyacid dehydrogenase NAD-binding" evidence="6">
    <location>
        <begin position="111"/>
        <end position="287"/>
    </location>
</feature>
<keyword evidence="8" id="KW-1185">Reference proteome</keyword>
<dbReference type="SUPFAM" id="SSF52283">
    <property type="entry name" value="Formate/glycerate dehydrogenase catalytic domain-like"/>
    <property type="match status" value="1"/>
</dbReference>
<keyword evidence="3" id="KW-0520">NAD</keyword>
<keyword evidence="2 4" id="KW-0560">Oxidoreductase</keyword>
<accession>A0A939HB36</accession>
<dbReference type="Proteomes" id="UP000664218">
    <property type="component" value="Unassembled WGS sequence"/>
</dbReference>
<dbReference type="InterPro" id="IPR006140">
    <property type="entry name" value="D-isomer_DH_NAD-bd"/>
</dbReference>
<dbReference type="PROSITE" id="PS00670">
    <property type="entry name" value="D_2_HYDROXYACID_DH_2"/>
    <property type="match status" value="1"/>
</dbReference>
<dbReference type="InterPro" id="IPR050418">
    <property type="entry name" value="D-iso_2-hydroxyacid_DH_PdxB"/>
</dbReference>
<dbReference type="GO" id="GO:0051287">
    <property type="term" value="F:NAD binding"/>
    <property type="evidence" value="ECO:0007669"/>
    <property type="project" value="InterPro"/>
</dbReference>
<dbReference type="RefSeq" id="WP_207600414.1">
    <property type="nucleotide sequence ID" value="NZ_JAFNJU010000010.1"/>
</dbReference>
<dbReference type="SUPFAM" id="SSF51735">
    <property type="entry name" value="NAD(P)-binding Rossmann-fold domains"/>
    <property type="match status" value="1"/>
</dbReference>
<proteinExistence type="inferred from homology"/>
<dbReference type="Pfam" id="PF00389">
    <property type="entry name" value="2-Hacid_dh"/>
    <property type="match status" value="1"/>
</dbReference>
<dbReference type="GO" id="GO:0016616">
    <property type="term" value="F:oxidoreductase activity, acting on the CH-OH group of donors, NAD or NADP as acceptor"/>
    <property type="evidence" value="ECO:0007669"/>
    <property type="project" value="InterPro"/>
</dbReference>
<dbReference type="PANTHER" id="PTHR43761">
    <property type="entry name" value="D-ISOMER SPECIFIC 2-HYDROXYACID DEHYDROGENASE FAMILY PROTEIN (AFU_ORTHOLOGUE AFUA_1G13630)"/>
    <property type="match status" value="1"/>
</dbReference>
<dbReference type="PANTHER" id="PTHR43761:SF1">
    <property type="entry name" value="D-ISOMER SPECIFIC 2-HYDROXYACID DEHYDROGENASE CATALYTIC DOMAIN-CONTAINING PROTEIN-RELATED"/>
    <property type="match status" value="1"/>
</dbReference>
<dbReference type="FunFam" id="3.40.50.720:FF:000203">
    <property type="entry name" value="D-3-phosphoglycerate dehydrogenase (SerA)"/>
    <property type="match status" value="1"/>
</dbReference>
<organism evidence="7 8">
    <name type="scientific">Proteiniclasticum aestuarii</name>
    <dbReference type="NCBI Taxonomy" id="2817862"/>
    <lineage>
        <taxon>Bacteria</taxon>
        <taxon>Bacillati</taxon>
        <taxon>Bacillota</taxon>
        <taxon>Clostridia</taxon>
        <taxon>Eubacteriales</taxon>
        <taxon>Clostridiaceae</taxon>
        <taxon>Proteiniclasticum</taxon>
    </lineage>
</organism>
<name>A0A939HB36_9CLOT</name>